<reference evidence="1 2" key="1">
    <citation type="journal article" date="2021" name="Sci. Rep.">
        <title>The distribution of antibiotic resistance genes in chicken gut microbiota commensals.</title>
        <authorList>
            <person name="Juricova H."/>
            <person name="Matiasovicova J."/>
            <person name="Kubasova T."/>
            <person name="Cejkova D."/>
            <person name="Rychlik I."/>
        </authorList>
    </citation>
    <scope>NUCLEOTIDE SEQUENCE [LARGE SCALE GENOMIC DNA]</scope>
    <source>
        <strain evidence="1 2">An810</strain>
    </source>
</reference>
<comment type="caution">
    <text evidence="1">The sequence shown here is derived from an EMBL/GenBank/DDBJ whole genome shotgun (WGS) entry which is preliminary data.</text>
</comment>
<keyword evidence="2" id="KW-1185">Reference proteome</keyword>
<dbReference type="EMBL" id="JACJJQ010000049">
    <property type="protein sequence ID" value="MBM6754754.1"/>
    <property type="molecule type" value="Genomic_DNA"/>
</dbReference>
<sequence>MFNITKLLQTSINLDNQMFEQRDLLIGPSAHLQHAMINLDQALSNLYQVSDNQYELHFGEKIRFDQTQAYTLTLHWCLVISARLKWTHLVVLDAKQWQKIQAAKPATKMADFDKEFLAIKNLLLQSYYTHRQADFKHAWHLLLKLGLVDYQLDPSVIMETQAKLNDLI</sequence>
<evidence type="ECO:0000313" key="1">
    <source>
        <dbReference type="EMBL" id="MBM6754754.1"/>
    </source>
</evidence>
<organism evidence="1 2">
    <name type="scientific">Limosilactobacillus alvi</name>
    <dbReference type="NCBI Taxonomy" id="990412"/>
    <lineage>
        <taxon>Bacteria</taxon>
        <taxon>Bacillati</taxon>
        <taxon>Bacillota</taxon>
        <taxon>Bacilli</taxon>
        <taxon>Lactobacillales</taxon>
        <taxon>Lactobacillaceae</taxon>
        <taxon>Limosilactobacillus</taxon>
    </lineage>
</organism>
<proteinExistence type="predicted"/>
<evidence type="ECO:0000313" key="2">
    <source>
        <dbReference type="Proteomes" id="UP000776629"/>
    </source>
</evidence>
<dbReference type="RefSeq" id="WP_180871837.1">
    <property type="nucleotide sequence ID" value="NZ_JACJJQ010000049.1"/>
</dbReference>
<protein>
    <submittedName>
        <fullName evidence="1">dUTPase</fullName>
    </submittedName>
</protein>
<name>A0ABS2EQF3_9LACO</name>
<gene>
    <name evidence="1" type="ORF">H5993_08290</name>
</gene>
<dbReference type="Proteomes" id="UP000776629">
    <property type="component" value="Unassembled WGS sequence"/>
</dbReference>
<accession>A0ABS2EQF3</accession>